<evidence type="ECO:0000313" key="3">
    <source>
        <dbReference type="Proteomes" id="UP001140949"/>
    </source>
</evidence>
<evidence type="ECO:0000256" key="1">
    <source>
        <dbReference type="SAM" id="SignalP"/>
    </source>
</evidence>
<gene>
    <name evidence="2" type="ORF">M6B38_263540</name>
</gene>
<feature type="chain" id="PRO_5043500734" evidence="1">
    <location>
        <begin position="30"/>
        <end position="285"/>
    </location>
</feature>
<keyword evidence="3" id="KW-1185">Reference proteome</keyword>
<keyword evidence="1" id="KW-0732">Signal</keyword>
<comment type="caution">
    <text evidence="2">The sequence shown here is derived from an EMBL/GenBank/DDBJ whole genome shotgun (WGS) entry which is preliminary data.</text>
</comment>
<reference evidence="2" key="2">
    <citation type="submission" date="2023-04" db="EMBL/GenBank/DDBJ databases">
        <authorList>
            <person name="Bruccoleri R.E."/>
            <person name="Oakeley E.J."/>
            <person name="Faust A.-M."/>
            <person name="Dessus-Babus S."/>
            <person name="Altorfer M."/>
            <person name="Burckhardt D."/>
            <person name="Oertli M."/>
            <person name="Naumann U."/>
            <person name="Petersen F."/>
            <person name="Wong J."/>
        </authorList>
    </citation>
    <scope>NUCLEOTIDE SEQUENCE</scope>
    <source>
        <strain evidence="2">GSM-AAB239-AS_SAM_17_03QT</strain>
        <tissue evidence="2">Leaf</tissue>
    </source>
</reference>
<proteinExistence type="predicted"/>
<dbReference type="EMBL" id="JANAVB010002796">
    <property type="protein sequence ID" value="KAJ6850573.1"/>
    <property type="molecule type" value="Genomic_DNA"/>
</dbReference>
<sequence>MRPWWAPPPASAAAVLFFLLLLLTPSVVCQDDDGEVYSGDGSGGSIPPYLAPALYGRLLNVSDNLPPNVTKKLEFCITDVKKEVDTAFNFSGDLTFMNNCLKQTSGDLSRRLCTAAEIMFYFNSFVDSGGGKLFLRPNNNCNLTSWVSGCEPGWACSVGESVKVNLKETKVVPARTLKCSPCCAGFFCPQGITCMIPCPLGAYCPVASLNNSTGVCDPYTYQLPPGQPNHTCGGADVWADVGNSGEMFCPAGYYCPSTISKISCSKGHYCRKGSISQASKFLNVY</sequence>
<feature type="signal peptide" evidence="1">
    <location>
        <begin position="1"/>
        <end position="29"/>
    </location>
</feature>
<name>A0AAX6ICC2_IRIPA</name>
<accession>A0AAX6ICC2</accession>
<dbReference type="AlphaFoldDB" id="A0AAX6ICC2"/>
<evidence type="ECO:0000313" key="2">
    <source>
        <dbReference type="EMBL" id="KAJ6850573.1"/>
    </source>
</evidence>
<organism evidence="2 3">
    <name type="scientific">Iris pallida</name>
    <name type="common">Sweet iris</name>
    <dbReference type="NCBI Taxonomy" id="29817"/>
    <lineage>
        <taxon>Eukaryota</taxon>
        <taxon>Viridiplantae</taxon>
        <taxon>Streptophyta</taxon>
        <taxon>Embryophyta</taxon>
        <taxon>Tracheophyta</taxon>
        <taxon>Spermatophyta</taxon>
        <taxon>Magnoliopsida</taxon>
        <taxon>Liliopsida</taxon>
        <taxon>Asparagales</taxon>
        <taxon>Iridaceae</taxon>
        <taxon>Iridoideae</taxon>
        <taxon>Irideae</taxon>
        <taxon>Iris</taxon>
    </lineage>
</organism>
<protein>
    <submittedName>
        <fullName evidence="2">ABC transporter G family member 28-like isoform X1</fullName>
    </submittedName>
</protein>
<dbReference type="Proteomes" id="UP001140949">
    <property type="component" value="Unassembled WGS sequence"/>
</dbReference>
<reference evidence="2" key="1">
    <citation type="journal article" date="2023" name="GigaByte">
        <title>Genome assembly of the bearded iris, Iris pallida Lam.</title>
        <authorList>
            <person name="Bruccoleri R.E."/>
            <person name="Oakeley E.J."/>
            <person name="Faust A.M.E."/>
            <person name="Altorfer M."/>
            <person name="Dessus-Babus S."/>
            <person name="Burckhardt D."/>
            <person name="Oertli M."/>
            <person name="Naumann U."/>
            <person name="Petersen F."/>
            <person name="Wong J."/>
        </authorList>
    </citation>
    <scope>NUCLEOTIDE SEQUENCE</scope>
    <source>
        <strain evidence="2">GSM-AAB239-AS_SAM_17_03QT</strain>
    </source>
</reference>